<evidence type="ECO:0000313" key="2">
    <source>
        <dbReference type="EMBL" id="KAJ8384003.1"/>
    </source>
</evidence>
<comment type="caution">
    <text evidence="2">The sequence shown here is derived from an EMBL/GenBank/DDBJ whole genome shotgun (WGS) entry which is preliminary data.</text>
</comment>
<evidence type="ECO:0000313" key="3">
    <source>
        <dbReference type="Proteomes" id="UP001221898"/>
    </source>
</evidence>
<feature type="region of interest" description="Disordered" evidence="1">
    <location>
        <begin position="1"/>
        <end position="20"/>
    </location>
</feature>
<gene>
    <name evidence="2" type="ORF">AAFF_G00212470</name>
</gene>
<name>A0AAD7RGZ6_9TELE</name>
<feature type="region of interest" description="Disordered" evidence="1">
    <location>
        <begin position="26"/>
        <end position="79"/>
    </location>
</feature>
<evidence type="ECO:0000256" key="1">
    <source>
        <dbReference type="SAM" id="MobiDB-lite"/>
    </source>
</evidence>
<protein>
    <submittedName>
        <fullName evidence="2">Uncharacterized protein</fullName>
    </submittedName>
</protein>
<proteinExistence type="predicted"/>
<dbReference type="EMBL" id="JAINUG010000281">
    <property type="protein sequence ID" value="KAJ8384003.1"/>
    <property type="molecule type" value="Genomic_DNA"/>
</dbReference>
<accession>A0AAD7RGZ6</accession>
<feature type="compositionally biased region" description="Basic residues" evidence="1">
    <location>
        <begin position="38"/>
        <end position="51"/>
    </location>
</feature>
<organism evidence="2 3">
    <name type="scientific">Aldrovandia affinis</name>
    <dbReference type="NCBI Taxonomy" id="143900"/>
    <lineage>
        <taxon>Eukaryota</taxon>
        <taxon>Metazoa</taxon>
        <taxon>Chordata</taxon>
        <taxon>Craniata</taxon>
        <taxon>Vertebrata</taxon>
        <taxon>Euteleostomi</taxon>
        <taxon>Actinopterygii</taxon>
        <taxon>Neopterygii</taxon>
        <taxon>Teleostei</taxon>
        <taxon>Notacanthiformes</taxon>
        <taxon>Halosauridae</taxon>
        <taxon>Aldrovandia</taxon>
    </lineage>
</organism>
<keyword evidence="3" id="KW-1185">Reference proteome</keyword>
<dbReference type="Proteomes" id="UP001221898">
    <property type="component" value="Unassembled WGS sequence"/>
</dbReference>
<reference evidence="2" key="1">
    <citation type="journal article" date="2023" name="Science">
        <title>Genome structures resolve the early diversification of teleost fishes.</title>
        <authorList>
            <person name="Parey E."/>
            <person name="Louis A."/>
            <person name="Montfort J."/>
            <person name="Bouchez O."/>
            <person name="Roques C."/>
            <person name="Iampietro C."/>
            <person name="Lluch J."/>
            <person name="Castinel A."/>
            <person name="Donnadieu C."/>
            <person name="Desvignes T."/>
            <person name="Floi Bucao C."/>
            <person name="Jouanno E."/>
            <person name="Wen M."/>
            <person name="Mejri S."/>
            <person name="Dirks R."/>
            <person name="Jansen H."/>
            <person name="Henkel C."/>
            <person name="Chen W.J."/>
            <person name="Zahm M."/>
            <person name="Cabau C."/>
            <person name="Klopp C."/>
            <person name="Thompson A.W."/>
            <person name="Robinson-Rechavi M."/>
            <person name="Braasch I."/>
            <person name="Lecointre G."/>
            <person name="Bobe J."/>
            <person name="Postlethwait J.H."/>
            <person name="Berthelot C."/>
            <person name="Roest Crollius H."/>
            <person name="Guiguen Y."/>
        </authorList>
    </citation>
    <scope>NUCLEOTIDE SEQUENCE</scope>
    <source>
        <strain evidence="2">NC1722</strain>
    </source>
</reference>
<dbReference type="AlphaFoldDB" id="A0AAD7RGZ6"/>
<sequence>MTRPQAANKQALHESVRQVNRSAPVRTWEWNPPSPTQPRRRIKHIAGRPRRVAPEPVRPRACPRHPLPSRARAFSSTRA</sequence>